<keyword evidence="5" id="KW-1133">Transmembrane helix</keyword>
<comment type="caution">
    <text evidence="12">The sequence shown here is derived from an EMBL/GenBank/DDBJ whole genome shotgun (WGS) entry which is preliminary data.</text>
</comment>
<dbReference type="InterPro" id="IPR051221">
    <property type="entry name" value="LDLR-related"/>
</dbReference>
<evidence type="ECO:0000313" key="12">
    <source>
        <dbReference type="EMBL" id="GMT14992.1"/>
    </source>
</evidence>
<dbReference type="GO" id="GO:0005041">
    <property type="term" value="F:low-density lipoprotein particle receptor activity"/>
    <property type="evidence" value="ECO:0007669"/>
    <property type="project" value="TreeGrafter"/>
</dbReference>
<accession>A0AAV5V5W1</accession>
<feature type="region of interest" description="Disordered" evidence="11">
    <location>
        <begin position="1"/>
        <end position="42"/>
    </location>
</feature>
<feature type="region of interest" description="Disordered" evidence="11">
    <location>
        <begin position="208"/>
        <end position="246"/>
    </location>
</feature>
<dbReference type="Pfam" id="PF00057">
    <property type="entry name" value="Ldl_recept_a"/>
    <property type="match status" value="3"/>
</dbReference>
<feature type="disulfide bond" evidence="10">
    <location>
        <begin position="119"/>
        <end position="131"/>
    </location>
</feature>
<evidence type="ECO:0000256" key="3">
    <source>
        <dbReference type="ARBA" id="ARBA00022729"/>
    </source>
</evidence>
<feature type="disulfide bond" evidence="10">
    <location>
        <begin position="201"/>
        <end position="219"/>
    </location>
</feature>
<comment type="subcellular location">
    <subcellularLocation>
        <location evidence="1">Membrane</location>
        <topology evidence="1">Single-pass membrane protein</topology>
    </subcellularLocation>
</comment>
<keyword evidence="4" id="KW-0677">Repeat</keyword>
<evidence type="ECO:0000256" key="7">
    <source>
        <dbReference type="ARBA" id="ARBA00023157"/>
    </source>
</evidence>
<dbReference type="EMBL" id="BTSY01000002">
    <property type="protein sequence ID" value="GMT14992.1"/>
    <property type="molecule type" value="Genomic_DNA"/>
</dbReference>
<dbReference type="InterPro" id="IPR023415">
    <property type="entry name" value="LDLR_class-A_CS"/>
</dbReference>
<dbReference type="InterPro" id="IPR002172">
    <property type="entry name" value="LDrepeatLR_classA_rpt"/>
</dbReference>
<evidence type="ECO:0000256" key="6">
    <source>
        <dbReference type="ARBA" id="ARBA00023136"/>
    </source>
</evidence>
<feature type="non-terminal residue" evidence="12">
    <location>
        <position position="246"/>
    </location>
</feature>
<dbReference type="SMART" id="SM00192">
    <property type="entry name" value="LDLa"/>
    <property type="match status" value="3"/>
</dbReference>
<feature type="compositionally biased region" description="Basic and acidic residues" evidence="11">
    <location>
        <begin position="208"/>
        <end position="229"/>
    </location>
</feature>
<evidence type="ECO:0000256" key="10">
    <source>
        <dbReference type="PROSITE-ProRule" id="PRU00124"/>
    </source>
</evidence>
<feature type="disulfide bond" evidence="10">
    <location>
        <begin position="126"/>
        <end position="144"/>
    </location>
</feature>
<feature type="compositionally biased region" description="Basic and acidic residues" evidence="11">
    <location>
        <begin position="25"/>
        <end position="41"/>
    </location>
</feature>
<comment type="caution">
    <text evidence="10">Lacks conserved residue(s) required for the propagation of feature annotation.</text>
</comment>
<organism evidence="12 13">
    <name type="scientific">Pristionchus fissidentatus</name>
    <dbReference type="NCBI Taxonomy" id="1538716"/>
    <lineage>
        <taxon>Eukaryota</taxon>
        <taxon>Metazoa</taxon>
        <taxon>Ecdysozoa</taxon>
        <taxon>Nematoda</taxon>
        <taxon>Chromadorea</taxon>
        <taxon>Rhabditida</taxon>
        <taxon>Rhabditina</taxon>
        <taxon>Diplogasteromorpha</taxon>
        <taxon>Diplogasteroidea</taxon>
        <taxon>Neodiplogasteridae</taxon>
        <taxon>Pristionchus</taxon>
    </lineage>
</organism>
<dbReference type="InterPro" id="IPR036055">
    <property type="entry name" value="LDL_receptor-like_sf"/>
</dbReference>
<evidence type="ECO:0000256" key="9">
    <source>
        <dbReference type="ARBA" id="ARBA00023180"/>
    </source>
</evidence>
<keyword evidence="9" id="KW-0325">Glycoprotein</keyword>
<evidence type="ECO:0008006" key="14">
    <source>
        <dbReference type="Google" id="ProtNLM"/>
    </source>
</evidence>
<keyword evidence="3" id="KW-0732">Signal</keyword>
<dbReference type="PROSITE" id="PS01209">
    <property type="entry name" value="LDLRA_1"/>
    <property type="match status" value="1"/>
</dbReference>
<dbReference type="FunFam" id="4.10.400.10:FF:000034">
    <property type="entry name" value="Low-density lipoprotein receptor-related protein 2"/>
    <property type="match status" value="1"/>
</dbReference>
<dbReference type="PANTHER" id="PTHR22722">
    <property type="entry name" value="LOW-DENSITY LIPOPROTEIN RECEPTOR-RELATED PROTEIN 2-RELATED"/>
    <property type="match status" value="1"/>
</dbReference>
<sequence length="246" mass="27910">SSSSSSSSPSSIHSSSQSSHSNQLRTEEKSVHPIHRSKEEQALECSDQEFRCAYLVETRCFHYDKLCDGVNDCGDGWDERNCESESSNERYLNSINRHREEKKHNENTTTPKQSISTRCSIGQFECKSGQCIESSDECNRKYDCIDGSDETQCDYFKEAMGRAESATREDRGEMREVVISEENGGEDEEYAEECTQDQFRCTNGDCIDPRRRCDGRSDCGDGSDEHGCPAREQPPQQRVNDVDDDE</sequence>
<feature type="non-terminal residue" evidence="12">
    <location>
        <position position="1"/>
    </location>
</feature>
<protein>
    <recommendedName>
        <fullName evidence="14">Lipoprotein receptor</fullName>
    </recommendedName>
</protein>
<keyword evidence="6" id="KW-0472">Membrane</keyword>
<dbReference type="GO" id="GO:0005886">
    <property type="term" value="C:plasma membrane"/>
    <property type="evidence" value="ECO:0007669"/>
    <property type="project" value="TreeGrafter"/>
</dbReference>
<feature type="disulfide bond" evidence="10">
    <location>
        <begin position="213"/>
        <end position="228"/>
    </location>
</feature>
<evidence type="ECO:0000256" key="11">
    <source>
        <dbReference type="SAM" id="MobiDB-lite"/>
    </source>
</evidence>
<evidence type="ECO:0000256" key="4">
    <source>
        <dbReference type="ARBA" id="ARBA00022737"/>
    </source>
</evidence>
<dbReference type="PROSITE" id="PS50068">
    <property type="entry name" value="LDLRA_2"/>
    <property type="match status" value="3"/>
</dbReference>
<dbReference type="SUPFAM" id="SSF57424">
    <property type="entry name" value="LDL receptor-like module"/>
    <property type="match status" value="3"/>
</dbReference>
<evidence type="ECO:0000256" key="5">
    <source>
        <dbReference type="ARBA" id="ARBA00022989"/>
    </source>
</evidence>
<dbReference type="AlphaFoldDB" id="A0AAV5V5W1"/>
<dbReference type="Proteomes" id="UP001432322">
    <property type="component" value="Unassembled WGS sequence"/>
</dbReference>
<dbReference type="PANTHER" id="PTHR22722:SF5">
    <property type="entry name" value="LOW-DENSITY LIPOPROTEIN RECEPTOR-RELATED PROTEIN 1B"/>
    <property type="match status" value="1"/>
</dbReference>
<feature type="disulfide bond" evidence="10">
    <location>
        <begin position="194"/>
        <end position="206"/>
    </location>
</feature>
<proteinExistence type="predicted"/>
<keyword evidence="7 10" id="KW-1015">Disulfide bond</keyword>
<feature type="compositionally biased region" description="Low complexity" evidence="11">
    <location>
        <begin position="1"/>
        <end position="21"/>
    </location>
</feature>
<keyword evidence="8" id="KW-0675">Receptor</keyword>
<dbReference type="PRINTS" id="PR00261">
    <property type="entry name" value="LDLRECEPTOR"/>
</dbReference>
<evidence type="ECO:0000313" key="13">
    <source>
        <dbReference type="Proteomes" id="UP001432322"/>
    </source>
</evidence>
<feature type="disulfide bond" evidence="10">
    <location>
        <begin position="138"/>
        <end position="153"/>
    </location>
</feature>
<feature type="disulfide bond" evidence="10">
    <location>
        <begin position="67"/>
        <end position="82"/>
    </location>
</feature>
<evidence type="ECO:0000256" key="2">
    <source>
        <dbReference type="ARBA" id="ARBA00022692"/>
    </source>
</evidence>
<evidence type="ECO:0000256" key="8">
    <source>
        <dbReference type="ARBA" id="ARBA00023170"/>
    </source>
</evidence>
<dbReference type="GO" id="GO:0043235">
    <property type="term" value="C:receptor complex"/>
    <property type="evidence" value="ECO:0007669"/>
    <property type="project" value="TreeGrafter"/>
</dbReference>
<dbReference type="Gene3D" id="4.10.400.10">
    <property type="entry name" value="Low-density Lipoprotein Receptor"/>
    <property type="match status" value="3"/>
</dbReference>
<evidence type="ECO:0000256" key="1">
    <source>
        <dbReference type="ARBA" id="ARBA00004167"/>
    </source>
</evidence>
<keyword evidence="2" id="KW-0812">Transmembrane</keyword>
<reference evidence="12" key="1">
    <citation type="submission" date="2023-10" db="EMBL/GenBank/DDBJ databases">
        <title>Genome assembly of Pristionchus species.</title>
        <authorList>
            <person name="Yoshida K."/>
            <person name="Sommer R.J."/>
        </authorList>
    </citation>
    <scope>NUCLEOTIDE SEQUENCE</scope>
    <source>
        <strain evidence="12">RS5133</strain>
    </source>
</reference>
<dbReference type="CDD" id="cd00112">
    <property type="entry name" value="LDLa"/>
    <property type="match status" value="3"/>
</dbReference>
<keyword evidence="13" id="KW-1185">Reference proteome</keyword>
<name>A0AAV5V5W1_9BILA</name>
<gene>
    <name evidence="12" type="ORF">PFISCL1PPCAC_6289</name>
</gene>